<accession>A0AA38G179</accession>
<dbReference type="InterPro" id="IPR021109">
    <property type="entry name" value="Peptidase_aspartic_dom_sf"/>
</dbReference>
<feature type="chain" id="PRO_5041384961" description="Reverse transcriptase" evidence="16">
    <location>
        <begin position="16"/>
        <end position="2070"/>
    </location>
</feature>
<evidence type="ECO:0000256" key="16">
    <source>
        <dbReference type="SAM" id="SignalP"/>
    </source>
</evidence>
<evidence type="ECO:0000313" key="22">
    <source>
        <dbReference type="Proteomes" id="UP000824469"/>
    </source>
</evidence>
<dbReference type="GO" id="GO:0006310">
    <property type="term" value="P:DNA recombination"/>
    <property type="evidence" value="ECO:0007669"/>
    <property type="project" value="UniProtKB-KW"/>
</dbReference>
<keyword evidence="22" id="KW-1185">Reference proteome</keyword>
<dbReference type="GO" id="GO:0004523">
    <property type="term" value="F:RNA-DNA hybrid ribonuclease activity"/>
    <property type="evidence" value="ECO:0007669"/>
    <property type="project" value="InterPro"/>
</dbReference>
<keyword evidence="7" id="KW-0255">Endonuclease</keyword>
<evidence type="ECO:0000256" key="6">
    <source>
        <dbReference type="ARBA" id="ARBA00022722"/>
    </source>
</evidence>
<keyword evidence="3" id="KW-0808">Transferase</keyword>
<comment type="caution">
    <text evidence="21">The sequence shown here is derived from an EMBL/GenBank/DDBJ whole genome shotgun (WGS) entry which is preliminary data.</text>
</comment>
<dbReference type="Gene3D" id="3.30.70.270">
    <property type="match status" value="2"/>
</dbReference>
<dbReference type="CDD" id="cd09279">
    <property type="entry name" value="RNase_HI_like"/>
    <property type="match status" value="1"/>
</dbReference>
<organism evidence="21 22">
    <name type="scientific">Taxus chinensis</name>
    <name type="common">Chinese yew</name>
    <name type="synonym">Taxus wallichiana var. chinensis</name>
    <dbReference type="NCBI Taxonomy" id="29808"/>
    <lineage>
        <taxon>Eukaryota</taxon>
        <taxon>Viridiplantae</taxon>
        <taxon>Streptophyta</taxon>
        <taxon>Embryophyta</taxon>
        <taxon>Tracheophyta</taxon>
        <taxon>Spermatophyta</taxon>
        <taxon>Pinopsida</taxon>
        <taxon>Pinidae</taxon>
        <taxon>Conifers II</taxon>
        <taxon>Cupressales</taxon>
        <taxon>Taxaceae</taxon>
        <taxon>Taxus</taxon>
    </lineage>
</organism>
<dbReference type="InterPro" id="IPR050951">
    <property type="entry name" value="Retrovirus_Pol_polyprotein"/>
</dbReference>
<sequence length="2070" mass="235452">LMLLGFISLFITVLQGPINHICVPKHTTKILLPCVKNPEESGAIERFPLEAGHCERRGMAPILSIEGMHQLDIFVFVLAIAHMVFCVLTMLLAGVKIYTWKSWEQKIKDQRDGEPKRKYTHVKQHDFVKTHAPWDMPSVKSWVVSFFKQFYGSVTKSDYTTMRLGFIKTHLNKIEYYNFFKYMTRTLEDDFKKIVGIRWYLWIFVVIFLLLNNHGWNAYLWISIIPLIILLALGAKLEHIMVQLAQEVAEKHSAMQEPPPCRAAVLKPPPNQGSGPVTVGLLRAAVLALLNRKEEQSMNGRKFEAPSRVSSLPCPFTSSSAWENMGRPINTWKDQENQSFSIEDQSVFHTNLNLAERPFTRSVKAQGRTDHFFRLQEQFNFNHPPQVRSRRSSLSPGRRVHIHPDPDRIQHNPAAGIIHQVYQVYTRRRRAQVNMAHQIVPVPCGAAFGPLNLAPPMHELPKGSRKNFPKFFGDGKQNPDDHLAAFFISCGVLAVEHEDVSVRLFIETLHDLAGEWFYRLAPGTITNWATMCEQFLKRFKPAEDASTLITQLTQLKKEPSENMRDFIARFQRTLYKIPTSAALSDENQKTFFINALLPKVGYQLRRERPVNLLEAQNATVEVEDDLIMAGKLKQPSHKGDGASSSTSDPLLQKLANDMLQIKKQISQAGNVTPSRIAPTRTFNGQNQNQNQNRLAAAPQRLAIEAAPRNNLETNEEDLGIDESFDDEDFIDPAGDSNIGYLDYESDDGYYESFEDSDGHTFAVFTRSQTRQNAEASTSSRKEREDPGPDVTILKRGSTLPSSLAPKDKYSNSFNSQQRANAHPAEASQIFDIIDHIKRNKVQMSEAEYLRAFPDQLNRLVKYVQSNGPSPTNNTSRGILSNPKNTPTNNAAASSSPSTPSPATSERIEPFYVSLLINGYKLSNCILDSGASDNVMPAKVADALGLTLTKTIGRCYSMERQVPLVGQIKDAQAVLASFPDKRLKMTILVADIPVSYGMLLSRNFCKELGGEVKMDWSCAHIPIKGVNQKLEPEKKSKYTVSKSEDPRSQILFQESDHGVYYLEMDKEEIQPVIQESHQIDNKIWTLEFDGSCCSFGSGAGVVLISPEGKVHAHSFKLMFENTNNTAEYEALLLGMEQARTMGIKLLHARGDAELIVKQIRGLYQVKKDKLRHYRDRVYSAILDFSAFSVSYIPREQNSRADSLAVTAALLNPDQPPAFFRQGDYKVEMVFRPKVPDNVQQWQVFNDDTQIVAFLQQKDNFEGIYYEGSNSPPRQTTVGEMDMDVSGSQEIIQLKGNKIPKGLVSLEEMFDKHDQMLKKNEESGEGYSSDTQLLNLGAGNDPKLVNLGKCCSEAEREAFTKLLRKYMDVFAWSYQDLKTYQPAEVQHYIPLKPEQKPFKQKLRRHNPTISGTIFAEIRKLLDAKIIYPIHHSEWLANIVPVRKKSGEIRLCVDFRNLNQASLKDNYPIPIMDHTLQVVTGSEMLSMLDGFSGYNQVKVAEEDQYKTAFITPWGTFAYQKMSFGLINAGATFQRAMDLAFAHLKDISIVVYLDDLTVFSKDRSAHISNLEEVFIQCRKHGISLNPKKSIFAVTEGKLLGHIVSKEGTKIDPERVKSIQTLPLPTSKKGVHSFFGKVNFLRRFIPDFAELTRHISNMMKKTQDFKWSSEGKEAFEKIKEALSKAPVLVSPNFSKEFILYCYSSEHTMSAILMQKNQEDAETPIAFMSTPLKAYELKYTPMEKHAYAVVKALLFIDLVEEWYSNIAYFLTYGECPDQLSRKEKRTIKLKSKDFVLWDNGLYKRGIDGVFLRCVDKAQQDQLLQQFHDMACGGHFSARVTAHKILRARFGVPSKIVALRIFLLRSWWNSYTYGIQLVHSSNYYPQGNGQAESSNKNLVTIVRKLVTENQRTWHKKLFDALWADRITPKRAIGMSPFQLLYGRDTELPLTLELPALQLSKALEDSTFTDAIDKRIMYLTELREVQTQVADRLTEHQRKVKIIFDKKARERKFEVNDWVLLWDKRRETKGMHGKFDSLWKGPFVIKRIVGADSFILAHQDGVELPLPFNGQHLKLFRT</sequence>
<dbReference type="GO" id="GO:0016020">
    <property type="term" value="C:membrane"/>
    <property type="evidence" value="ECO:0007669"/>
    <property type="project" value="UniProtKB-SubCell"/>
</dbReference>
<dbReference type="InterPro" id="IPR036397">
    <property type="entry name" value="RNaseH_sf"/>
</dbReference>
<evidence type="ECO:0000259" key="18">
    <source>
        <dbReference type="Pfam" id="PF03732"/>
    </source>
</evidence>
<dbReference type="InterPro" id="IPR005162">
    <property type="entry name" value="Retrotrans_gag_dom"/>
</dbReference>
<feature type="non-terminal residue" evidence="21">
    <location>
        <position position="2070"/>
    </location>
</feature>
<dbReference type="Gene3D" id="3.10.20.370">
    <property type="match status" value="1"/>
</dbReference>
<evidence type="ECO:0000256" key="11">
    <source>
        <dbReference type="ARBA" id="ARBA00023172"/>
    </source>
</evidence>
<dbReference type="Gene3D" id="2.40.70.10">
    <property type="entry name" value="Acid Proteases"/>
    <property type="match status" value="1"/>
</dbReference>
<keyword evidence="13" id="KW-0511">Multifunctional enzyme</keyword>
<evidence type="ECO:0000256" key="14">
    <source>
        <dbReference type="SAM" id="MobiDB-lite"/>
    </source>
</evidence>
<evidence type="ECO:0000259" key="20">
    <source>
        <dbReference type="Pfam" id="PF17919"/>
    </source>
</evidence>
<keyword evidence="9 15" id="KW-1133">Transmembrane helix</keyword>
<dbReference type="Pfam" id="PF13456">
    <property type="entry name" value="RVT_3"/>
    <property type="match status" value="1"/>
</dbReference>
<feature type="compositionally biased region" description="Polar residues" evidence="14">
    <location>
        <begin position="766"/>
        <end position="778"/>
    </location>
</feature>
<feature type="region of interest" description="Disordered" evidence="14">
    <location>
        <begin position="863"/>
        <end position="904"/>
    </location>
</feature>
<feature type="domain" description="Reverse transcriptase" evidence="17">
    <location>
        <begin position="1439"/>
        <end position="1598"/>
    </location>
</feature>
<feature type="transmembrane region" description="Helical" evidence="15">
    <location>
        <begin position="195"/>
        <end position="212"/>
    </location>
</feature>
<evidence type="ECO:0000256" key="2">
    <source>
        <dbReference type="ARBA" id="ARBA00006574"/>
    </source>
</evidence>
<keyword evidence="8" id="KW-0611">Plant defense</keyword>
<comment type="similarity">
    <text evidence="2">Belongs to the MLO family.</text>
</comment>
<feature type="domain" description="Reverse transcriptase/retrotransposon-derived protein RNase H-like" evidence="20">
    <location>
        <begin position="1662"/>
        <end position="1747"/>
    </location>
</feature>
<dbReference type="Gene3D" id="3.30.420.10">
    <property type="entry name" value="Ribonuclease H-like superfamily/Ribonuclease H"/>
    <property type="match status" value="2"/>
</dbReference>
<dbReference type="SUPFAM" id="SSF53098">
    <property type="entry name" value="Ribonuclease H-like"/>
    <property type="match status" value="2"/>
</dbReference>
<feature type="region of interest" description="Disordered" evidence="14">
    <location>
        <begin position="766"/>
        <end position="824"/>
    </location>
</feature>
<evidence type="ECO:0000256" key="8">
    <source>
        <dbReference type="ARBA" id="ARBA00022821"/>
    </source>
</evidence>
<evidence type="ECO:0008006" key="23">
    <source>
        <dbReference type="Google" id="ProtNLM"/>
    </source>
</evidence>
<name>A0AA38G179_TAXCH</name>
<feature type="region of interest" description="Disordered" evidence="14">
    <location>
        <begin position="667"/>
        <end position="690"/>
    </location>
</feature>
<evidence type="ECO:0000259" key="17">
    <source>
        <dbReference type="Pfam" id="PF00078"/>
    </source>
</evidence>
<protein>
    <recommendedName>
        <fullName evidence="23">Reverse transcriptase</fullName>
    </recommendedName>
</protein>
<dbReference type="SUPFAM" id="SSF50630">
    <property type="entry name" value="Acid proteases"/>
    <property type="match status" value="1"/>
</dbReference>
<evidence type="ECO:0000256" key="7">
    <source>
        <dbReference type="ARBA" id="ARBA00022759"/>
    </source>
</evidence>
<keyword evidence="5" id="KW-0548">Nucleotidyltransferase</keyword>
<evidence type="ECO:0000313" key="21">
    <source>
        <dbReference type="EMBL" id="KAH9313303.1"/>
    </source>
</evidence>
<dbReference type="FunFam" id="3.30.70.270:FF:000020">
    <property type="entry name" value="Transposon Tf2-6 polyprotein-like Protein"/>
    <property type="match status" value="1"/>
</dbReference>
<dbReference type="InterPro" id="IPR043128">
    <property type="entry name" value="Rev_trsase/Diguanyl_cyclase"/>
</dbReference>
<dbReference type="GO" id="GO:0006952">
    <property type="term" value="P:defense response"/>
    <property type="evidence" value="ECO:0007669"/>
    <property type="project" value="UniProtKB-KW"/>
</dbReference>
<evidence type="ECO:0000256" key="1">
    <source>
        <dbReference type="ARBA" id="ARBA00004141"/>
    </source>
</evidence>
<dbReference type="InterPro" id="IPR000477">
    <property type="entry name" value="RT_dom"/>
</dbReference>
<evidence type="ECO:0000256" key="12">
    <source>
        <dbReference type="ARBA" id="ARBA00023265"/>
    </source>
</evidence>
<feature type="domain" description="RNase H type-1" evidence="19">
    <location>
        <begin position="1087"/>
        <end position="1204"/>
    </location>
</feature>
<keyword evidence="10 15" id="KW-0472">Membrane</keyword>
<dbReference type="Proteomes" id="UP000824469">
    <property type="component" value="Unassembled WGS sequence"/>
</dbReference>
<proteinExistence type="inferred from homology"/>
<dbReference type="GO" id="GO:0003676">
    <property type="term" value="F:nucleic acid binding"/>
    <property type="evidence" value="ECO:0007669"/>
    <property type="project" value="InterPro"/>
</dbReference>
<evidence type="ECO:0000256" key="5">
    <source>
        <dbReference type="ARBA" id="ARBA00022695"/>
    </source>
</evidence>
<dbReference type="PANTHER" id="PTHR37984">
    <property type="entry name" value="PROTEIN CBG26694"/>
    <property type="match status" value="1"/>
</dbReference>
<dbReference type="InterPro" id="IPR012337">
    <property type="entry name" value="RNaseH-like_sf"/>
</dbReference>
<evidence type="ECO:0000259" key="19">
    <source>
        <dbReference type="Pfam" id="PF13456"/>
    </source>
</evidence>
<evidence type="ECO:0000256" key="15">
    <source>
        <dbReference type="SAM" id="Phobius"/>
    </source>
</evidence>
<feature type="compositionally biased region" description="Low complexity" evidence="14">
    <location>
        <begin position="880"/>
        <end position="904"/>
    </location>
</feature>
<feature type="signal peptide" evidence="16">
    <location>
        <begin position="1"/>
        <end position="15"/>
    </location>
</feature>
<dbReference type="SUPFAM" id="SSF56672">
    <property type="entry name" value="DNA/RNA polymerases"/>
    <property type="match status" value="1"/>
</dbReference>
<evidence type="ECO:0000256" key="4">
    <source>
        <dbReference type="ARBA" id="ARBA00022692"/>
    </source>
</evidence>
<dbReference type="Pfam" id="PF00078">
    <property type="entry name" value="RVT_1"/>
    <property type="match status" value="1"/>
</dbReference>
<dbReference type="PANTHER" id="PTHR37984:SF5">
    <property type="entry name" value="PROTEIN NYNRIN-LIKE"/>
    <property type="match status" value="1"/>
</dbReference>
<dbReference type="InterPro" id="IPR002156">
    <property type="entry name" value="RNaseH_domain"/>
</dbReference>
<keyword evidence="16" id="KW-0732">Signal</keyword>
<feature type="compositionally biased region" description="Polar residues" evidence="14">
    <location>
        <begin position="810"/>
        <end position="819"/>
    </location>
</feature>
<evidence type="ECO:0000256" key="10">
    <source>
        <dbReference type="ARBA" id="ARBA00023136"/>
    </source>
</evidence>
<dbReference type="InterPro" id="IPR043502">
    <property type="entry name" value="DNA/RNA_pol_sf"/>
</dbReference>
<dbReference type="Pfam" id="PF03732">
    <property type="entry name" value="Retrotrans_gag"/>
    <property type="match status" value="1"/>
</dbReference>
<feature type="compositionally biased region" description="Polar residues" evidence="14">
    <location>
        <begin position="863"/>
        <end position="878"/>
    </location>
</feature>
<dbReference type="Pfam" id="PF03094">
    <property type="entry name" value="Mlo"/>
    <property type="match status" value="1"/>
</dbReference>
<keyword evidence="12" id="KW-0568">Pathogenesis-related protein</keyword>
<comment type="subcellular location">
    <subcellularLocation>
        <location evidence="1">Membrane</location>
        <topology evidence="1">Multi-pass membrane protein</topology>
    </subcellularLocation>
</comment>
<reference evidence="21 22" key="1">
    <citation type="journal article" date="2021" name="Nat. Plants">
        <title>The Taxus genome provides insights into paclitaxel biosynthesis.</title>
        <authorList>
            <person name="Xiong X."/>
            <person name="Gou J."/>
            <person name="Liao Q."/>
            <person name="Li Y."/>
            <person name="Zhou Q."/>
            <person name="Bi G."/>
            <person name="Li C."/>
            <person name="Du R."/>
            <person name="Wang X."/>
            <person name="Sun T."/>
            <person name="Guo L."/>
            <person name="Liang H."/>
            <person name="Lu P."/>
            <person name="Wu Y."/>
            <person name="Zhang Z."/>
            <person name="Ro D.K."/>
            <person name="Shang Y."/>
            <person name="Huang S."/>
            <person name="Yan J."/>
        </authorList>
    </citation>
    <scope>NUCLEOTIDE SEQUENCE [LARGE SCALE GENOMIC DNA]</scope>
    <source>
        <strain evidence="21">Ta-2019</strain>
    </source>
</reference>
<dbReference type="EMBL" id="JAHRHJ020000006">
    <property type="protein sequence ID" value="KAH9313303.1"/>
    <property type="molecule type" value="Genomic_DNA"/>
</dbReference>
<dbReference type="Gene3D" id="3.10.10.10">
    <property type="entry name" value="HIV Type 1 Reverse Transcriptase, subunit A, domain 1"/>
    <property type="match status" value="1"/>
</dbReference>
<feature type="domain" description="Retrotransposon gag" evidence="18">
    <location>
        <begin position="504"/>
        <end position="596"/>
    </location>
</feature>
<evidence type="ECO:0000256" key="3">
    <source>
        <dbReference type="ARBA" id="ARBA00022679"/>
    </source>
</evidence>
<dbReference type="InterPro" id="IPR004326">
    <property type="entry name" value="Mlo"/>
</dbReference>
<dbReference type="Pfam" id="PF17919">
    <property type="entry name" value="RT_RNaseH_2"/>
    <property type="match status" value="1"/>
</dbReference>
<keyword evidence="6" id="KW-0540">Nuclease</keyword>
<keyword evidence="11" id="KW-0233">DNA recombination</keyword>
<dbReference type="GO" id="GO:0016779">
    <property type="term" value="F:nucleotidyltransferase activity"/>
    <property type="evidence" value="ECO:0007669"/>
    <property type="project" value="UniProtKB-KW"/>
</dbReference>
<keyword evidence="6" id="KW-0378">Hydrolase</keyword>
<evidence type="ECO:0000256" key="13">
    <source>
        <dbReference type="ARBA" id="ARBA00023268"/>
    </source>
</evidence>
<dbReference type="CDD" id="cd01647">
    <property type="entry name" value="RT_LTR"/>
    <property type="match status" value="1"/>
</dbReference>
<keyword evidence="4 15" id="KW-0812">Transmembrane</keyword>
<feature type="transmembrane region" description="Helical" evidence="15">
    <location>
        <begin position="73"/>
        <end position="98"/>
    </location>
</feature>
<dbReference type="InterPro" id="IPR041577">
    <property type="entry name" value="RT_RNaseH_2"/>
</dbReference>
<gene>
    <name evidence="21" type="ORF">KI387_028338</name>
</gene>
<evidence type="ECO:0000256" key="9">
    <source>
        <dbReference type="ARBA" id="ARBA00022989"/>
    </source>
</evidence>